<sequence>MIPLLPFAAGVITGAVAVRLLKTDRTRKTLHQAGDRLRDATVSSLEGIENTSARARRRLARAEAAKAADGDSVIDADAEKPDGPAS</sequence>
<name>W8KWE9_9GAMM</name>
<evidence type="ECO:0000313" key="2">
    <source>
        <dbReference type="EMBL" id="AHK79901.1"/>
    </source>
</evidence>
<dbReference type="RefSeq" id="WP_025282399.1">
    <property type="nucleotide sequence ID" value="NZ_CP007268.1"/>
</dbReference>
<evidence type="ECO:0000313" key="3">
    <source>
        <dbReference type="Proteomes" id="UP000019442"/>
    </source>
</evidence>
<proteinExistence type="predicted"/>
<dbReference type="Proteomes" id="UP000019442">
    <property type="component" value="Chromosome"/>
</dbReference>
<dbReference type="AlphaFoldDB" id="W8KWE9"/>
<dbReference type="EMBL" id="CP007268">
    <property type="protein sequence ID" value="AHK79901.1"/>
    <property type="molecule type" value="Genomic_DNA"/>
</dbReference>
<dbReference type="KEGG" id="hhc:M911_12880"/>
<organism evidence="2 3">
    <name type="scientific">Ectothiorhodospira haloalkaliphila</name>
    <dbReference type="NCBI Taxonomy" id="421628"/>
    <lineage>
        <taxon>Bacteria</taxon>
        <taxon>Pseudomonadati</taxon>
        <taxon>Pseudomonadota</taxon>
        <taxon>Gammaproteobacteria</taxon>
        <taxon>Chromatiales</taxon>
        <taxon>Ectothiorhodospiraceae</taxon>
        <taxon>Ectothiorhodospira</taxon>
    </lineage>
</organism>
<dbReference type="HOGENOM" id="CLU_2493582_0_0_6"/>
<dbReference type="OrthoDB" id="8527965at2"/>
<evidence type="ECO:0000256" key="1">
    <source>
        <dbReference type="SAM" id="MobiDB-lite"/>
    </source>
</evidence>
<gene>
    <name evidence="2" type="ORF">M911_12880</name>
</gene>
<protein>
    <submittedName>
        <fullName evidence="2">Uncharacterized protein</fullName>
    </submittedName>
</protein>
<accession>W8KWE9</accession>
<reference evidence="2 3" key="1">
    <citation type="journal article" date="2014" name="J Genomics">
        <title>Draft Genome Sequence of the Extremely Halophilic Phototrophic Purple Sulfur Bacterium Halorhodospira halochloris.</title>
        <authorList>
            <person name="Singh K.S."/>
            <person name="Kirksey J."/>
            <person name="Hoff W.D."/>
            <person name="Deole R."/>
        </authorList>
    </citation>
    <scope>NUCLEOTIDE SEQUENCE [LARGE SCALE GENOMIC DNA]</scope>
    <source>
        <strain evidence="2 3">A</strain>
    </source>
</reference>
<feature type="compositionally biased region" description="Basic and acidic residues" evidence="1">
    <location>
        <begin position="77"/>
        <end position="86"/>
    </location>
</feature>
<feature type="region of interest" description="Disordered" evidence="1">
    <location>
        <begin position="67"/>
        <end position="86"/>
    </location>
</feature>
<reference evidence="3" key="2">
    <citation type="submission" date="2014-02" db="EMBL/GenBank/DDBJ databases">
        <title>Draft Genome Sequence of extremely halophilic bacteria Halorhodospira halochloris.</title>
        <authorList>
            <person name="Singh K.S."/>
        </authorList>
    </citation>
    <scope>NUCLEOTIDE SEQUENCE [LARGE SCALE GENOMIC DNA]</scope>
    <source>
        <strain evidence="3">A</strain>
    </source>
</reference>
<keyword evidence="3" id="KW-1185">Reference proteome</keyword>